<organism evidence="4 5">
    <name type="scientific">Metamycoplasma canadense</name>
    <dbReference type="NCBI Taxonomy" id="29554"/>
    <lineage>
        <taxon>Bacteria</taxon>
        <taxon>Bacillati</taxon>
        <taxon>Mycoplasmatota</taxon>
        <taxon>Mycoplasmoidales</taxon>
        <taxon>Metamycoplasmataceae</taxon>
        <taxon>Metamycoplasma</taxon>
    </lineage>
</organism>
<comment type="similarity">
    <text evidence="1">Belongs to the LacAB/RpiB family.</text>
</comment>
<evidence type="ECO:0000256" key="3">
    <source>
        <dbReference type="PIRSR" id="PIRSR005384-2"/>
    </source>
</evidence>
<dbReference type="GO" id="GO:0019316">
    <property type="term" value="P:D-allose catabolic process"/>
    <property type="evidence" value="ECO:0007669"/>
    <property type="project" value="TreeGrafter"/>
</dbReference>
<feature type="binding site" evidence="3">
    <location>
        <begin position="8"/>
        <end position="9"/>
    </location>
    <ligand>
        <name>D-ribulose 5-phosphate</name>
        <dbReference type="ChEBI" id="CHEBI:58121"/>
    </ligand>
</feature>
<feature type="binding site" evidence="3">
    <location>
        <position position="113"/>
    </location>
    <ligand>
        <name>D-ribulose 5-phosphate</name>
        <dbReference type="ChEBI" id="CHEBI:58121"/>
    </ligand>
</feature>
<dbReference type="KEGG" id="mcan:MCAN360_0237"/>
<dbReference type="STRING" id="29554.MCAN360_0237"/>
<protein>
    <submittedName>
        <fullName evidence="4">Ribose-5-phosphate isomerase</fullName>
    </submittedName>
</protein>
<dbReference type="OrthoDB" id="1778624at2"/>
<sequence length="151" mass="17069">MKVKITSDHAGHKAKIELGNRLKNEGYEVEYFGSKNENESISYADVGNEFAKEVKKDPNSKNTKYVAFCGSGIGISIALNRFKNIRCARVSNEEEAKLSKLHNDANILCMGGRLLESNEVEKMFHTWETTEFEGGRHLSRINRLDEIGKDE</sequence>
<dbReference type="GO" id="GO:0004751">
    <property type="term" value="F:ribose-5-phosphate isomerase activity"/>
    <property type="evidence" value="ECO:0007669"/>
    <property type="project" value="TreeGrafter"/>
</dbReference>
<feature type="binding site" evidence="3">
    <location>
        <position position="140"/>
    </location>
    <ligand>
        <name>D-ribulose 5-phosphate</name>
        <dbReference type="ChEBI" id="CHEBI:58121"/>
    </ligand>
</feature>
<keyword evidence="4" id="KW-0413">Isomerase</keyword>
<dbReference type="GO" id="GO:0009052">
    <property type="term" value="P:pentose-phosphate shunt, non-oxidative branch"/>
    <property type="evidence" value="ECO:0007669"/>
    <property type="project" value="TreeGrafter"/>
</dbReference>
<dbReference type="HOGENOM" id="CLU_091396_4_1_14"/>
<dbReference type="Proteomes" id="UP000031641">
    <property type="component" value="Chromosome"/>
</dbReference>
<dbReference type="NCBIfam" id="NF004051">
    <property type="entry name" value="PRK05571.1"/>
    <property type="match status" value="1"/>
</dbReference>
<dbReference type="PIRSF" id="PIRSF005384">
    <property type="entry name" value="RpiB_LacA_B"/>
    <property type="match status" value="1"/>
</dbReference>
<reference evidence="5" key="1">
    <citation type="journal article" date="2014" name="Genome Announc.">
        <title>Complete Genome Sequence of Mycoplasma canadense Strain HAZ 360_1 from Bovine Mastitic Milk in Japan.</title>
        <authorList>
            <person name="Hata E."/>
        </authorList>
    </citation>
    <scope>NUCLEOTIDE SEQUENCE [LARGE SCALE GENOMIC DNA]</scope>
    <source>
        <strain evidence="5">HAZ360_1</strain>
    </source>
</reference>
<evidence type="ECO:0000256" key="2">
    <source>
        <dbReference type="PIRSR" id="PIRSR005384-1"/>
    </source>
</evidence>
<gene>
    <name evidence="4" type="primary">rpiB</name>
    <name evidence="4" type="ORF">MCAN360_0237</name>
</gene>
<name>A0A077L6Q5_9BACT</name>
<dbReference type="PANTHER" id="PTHR30345:SF0">
    <property type="entry name" value="DNA DAMAGE-REPAIR_TOLERATION PROTEIN DRT102"/>
    <property type="match status" value="1"/>
</dbReference>
<feature type="active site" description="Proton acceptor" evidence="2">
    <location>
        <position position="69"/>
    </location>
</feature>
<dbReference type="Pfam" id="PF02502">
    <property type="entry name" value="LacAB_rpiB"/>
    <property type="match status" value="1"/>
</dbReference>
<dbReference type="InterPro" id="IPR003500">
    <property type="entry name" value="RpiB_LacA_LacB"/>
</dbReference>
<dbReference type="NCBIfam" id="TIGR00689">
    <property type="entry name" value="rpiB_lacA_lacB"/>
    <property type="match status" value="1"/>
</dbReference>
<keyword evidence="5" id="KW-1185">Reference proteome</keyword>
<evidence type="ECO:0000313" key="4">
    <source>
        <dbReference type="EMBL" id="BAP39466.1"/>
    </source>
</evidence>
<dbReference type="PANTHER" id="PTHR30345">
    <property type="entry name" value="RIBOSE-5-PHOSPHATE ISOMERASE B"/>
    <property type="match status" value="1"/>
</dbReference>
<dbReference type="EMBL" id="AP014631">
    <property type="protein sequence ID" value="BAP39466.1"/>
    <property type="molecule type" value="Genomic_DNA"/>
</dbReference>
<dbReference type="RefSeq" id="WP_045433465.1">
    <property type="nucleotide sequence ID" value="NZ_AP014631.1"/>
</dbReference>
<accession>A0A077L6Q5</accession>
<dbReference type="InterPro" id="IPR036569">
    <property type="entry name" value="RpiB_LacA_LacB_sf"/>
</dbReference>
<evidence type="ECO:0000313" key="5">
    <source>
        <dbReference type="Proteomes" id="UP000031641"/>
    </source>
</evidence>
<feature type="binding site" evidence="3">
    <location>
        <begin position="70"/>
        <end position="74"/>
    </location>
    <ligand>
        <name>D-ribulose 5-phosphate</name>
        <dbReference type="ChEBI" id="CHEBI:58121"/>
    </ligand>
</feature>
<feature type="binding site" evidence="3">
    <location>
        <position position="136"/>
    </location>
    <ligand>
        <name>D-ribulose 5-phosphate</name>
        <dbReference type="ChEBI" id="CHEBI:58121"/>
    </ligand>
</feature>
<evidence type="ECO:0000256" key="1">
    <source>
        <dbReference type="ARBA" id="ARBA00008754"/>
    </source>
</evidence>
<dbReference type="AlphaFoldDB" id="A0A077L6Q5"/>
<proteinExistence type="inferred from homology"/>
<feature type="binding site" evidence="3">
    <location>
        <position position="103"/>
    </location>
    <ligand>
        <name>D-ribulose 5-phosphate</name>
        <dbReference type="ChEBI" id="CHEBI:58121"/>
    </ligand>
</feature>
<feature type="active site" description="Proton donor" evidence="2">
    <location>
        <position position="102"/>
    </location>
</feature>
<dbReference type="SUPFAM" id="SSF89623">
    <property type="entry name" value="Ribose/Galactose isomerase RpiB/AlsB"/>
    <property type="match status" value="1"/>
</dbReference>
<dbReference type="Gene3D" id="3.40.1400.10">
    <property type="entry name" value="Sugar-phosphate isomerase, RpiB/LacA/LacB"/>
    <property type="match status" value="1"/>
</dbReference>